<reference evidence="1" key="1">
    <citation type="submission" date="2013-11" db="EMBL/GenBank/DDBJ databases">
        <authorList>
            <person name="Acha N."/>
            <person name="Ahmed A.J."/>
            <person name="Andrew J.C."/>
            <person name="Arusuraire T."/>
            <person name="Auman J.C."/>
            <person name="Badar F."/>
            <person name="Bello R."/>
            <person name="Bernabe S.M."/>
            <person name="Boateng S.K."/>
            <person name="Brawn M.S."/>
            <person name="Calos M.G."/>
            <person name="Chambers B.M."/>
            <person name="Chan S.K."/>
            <person name="Cheaves M."/>
            <person name="Cleary N.C."/>
            <person name="Czawlytko E.C."/>
            <person name="Gabriel T.W."/>
            <person name="Gao W."/>
            <person name="Gnatt I.Y."/>
            <person name="Gopala-Rao A.K."/>
            <person name="Group B.L."/>
            <person name="Haile S."/>
            <person name="Haupt C.W."/>
            <person name="Heinke M.L."/>
            <person name="Hodgson J.S."/>
            <person name="Howarth S.M."/>
            <person name="Ierardi B.R."/>
            <person name="Jacob-Sampson D.C."/>
            <person name="Jayasinghe N.S."/>
            <person name="Jiang A."/>
            <person name="Jones M."/>
            <person name="Kharel N."/>
            <person name="Kim E.H."/>
            <person name="Kim J.S."/>
            <person name="Kim J.S."/>
            <person name="Kim M."/>
            <person name="Kim T.W."/>
            <person name="Kim Y."/>
            <person name="Kirchner B.E."/>
            <person name="Ko E."/>
            <person name="Kumar A."/>
            <person name="Le D.N."/>
            <person name="Lo A."/>
            <person name="Lynott E.M."/>
            <person name="Mahmood A."/>
            <person name="Manzoor I.S."/>
            <person name="Marano G.L."/>
            <person name="Margulies Z.J."/>
            <person name="Mathew S."/>
            <person name="McClure A.L."/>
            <person name="McCollum B.J."/>
            <person name="Mckee R.C."/>
            <person name="Menisher T.W."/>
            <person name="Monroe M.K."/>
            <person name="Mosenkis E.V."/>
            <person name="Nagaradona C."/>
            <person name="Nelson V.D."/>
            <person name="Nnadi N.D."/>
            <person name="Okolo C."/>
            <person name="Opene B.A."/>
            <person name="Parmanov M."/>
            <person name="Parsons M.J."/>
            <person name="Patel D.B."/>
            <person name="Pham M."/>
            <person name="Raza S."/>
            <person name="Rein A.J."/>
            <person name="Retnakumar V."/>
            <person name="Seidman L.M."/>
            <person name="Sexton M.Jr."/>
            <person name="Shaw C.A."/>
            <person name="Sheth S.N."/>
            <person name="Shu C.W."/>
            <person name="Smith K.M."/>
            <person name="Tailor D.I."/>
            <person name="Teklu-Haile Y."/>
            <person name="Tewelde B.Z."/>
            <person name="Threatt J.C."/>
            <person name="Tong M.V."/>
            <person name="Turner K.N."/>
            <person name="Velasco R.T."/>
            <person name="Venida A.C."/>
            <person name="Walker L.M."/>
            <person name="Way M."/>
            <person name="Williams K.L."/>
            <person name="Witczak R.W."/>
            <person name="Won D."/>
            <person name="Zifa S."/>
            <person name="Zimmerman J.N."/>
            <person name="Adediran T.Y."/>
            <person name="Jeon M.-H."/>
            <person name="Shah M.R."/>
            <person name="Abete L.P."/>
            <person name="Cortes N."/>
            <person name="Nunn R."/>
            <person name="Somasundaram P."/>
            <person name="Caruso S.M."/>
            <person name="Erill I."/>
            <person name="Cresawn S.G."/>
            <person name="Russell D.A."/>
            <person name="Pope W.H."/>
            <person name="Jacobs-Sera D."/>
            <person name="Hendrix R.W."/>
            <person name="Hatfull G.F."/>
        </authorList>
    </citation>
    <scope>NUCLEOTIDE SEQUENCE [LARGE SCALE GENOMIC DNA]</scope>
</reference>
<organism evidence="1 2">
    <name type="scientific">Bacillus phage Troll</name>
    <dbReference type="NCBI Taxonomy" id="1382932"/>
    <lineage>
        <taxon>Viruses</taxon>
        <taxon>Duplodnaviria</taxon>
        <taxon>Heunggongvirae</taxon>
        <taxon>Uroviricota</taxon>
        <taxon>Caudoviricetes</taxon>
        <taxon>Herelleviridae</taxon>
        <taxon>Bastillevirinae</taxon>
        <taxon>Bequatrovirus</taxon>
        <taxon>Bequatrovirus troll</taxon>
    </lineage>
</organism>
<keyword evidence="2" id="KW-1185">Reference proteome</keyword>
<sequence length="123" mass="14852">MTFRKDACYNDYRNKKTYKKVEYKMEIREINWNVEFKKEMTELEIYGIERVIDTYYNDEDFDFNTEALGLAYTSSSDYAMYNVCNGEFTYEDIVISHFAVTTQGHLVMICHDNEEYEIRFELV</sequence>
<dbReference type="EMBL" id="KF208639">
    <property type="protein sequence ID" value="AGT13614.1"/>
    <property type="molecule type" value="Genomic_DNA"/>
</dbReference>
<name>S5Y0J3_9CAUD</name>
<dbReference type="Proteomes" id="UP000015546">
    <property type="component" value="Segment"/>
</dbReference>
<gene>
    <name evidence="1" type="primary">267</name>
    <name evidence="1" type="ORF">TROLL_267</name>
</gene>
<dbReference type="GeneID" id="16575587"/>
<accession>S5Y0J3</accession>
<dbReference type="KEGG" id="vg:16575587"/>
<evidence type="ECO:0000313" key="1">
    <source>
        <dbReference type="EMBL" id="AGT13614.1"/>
    </source>
</evidence>
<dbReference type="RefSeq" id="YP_008431051.1">
    <property type="nucleotide sequence ID" value="NC_022088.2"/>
</dbReference>
<evidence type="ECO:0000313" key="2">
    <source>
        <dbReference type="Proteomes" id="UP000015546"/>
    </source>
</evidence>
<protein>
    <submittedName>
        <fullName evidence="1">Uncharacterized protein</fullName>
    </submittedName>
</protein>
<proteinExistence type="predicted"/>